<dbReference type="Pfam" id="PF12811">
    <property type="entry name" value="BaxI_1"/>
    <property type="match status" value="1"/>
</dbReference>
<protein>
    <submittedName>
        <fullName evidence="2">Putative YccA/Bax inhibitor family protein</fullName>
    </submittedName>
</protein>
<accession>A0A543ATD5</accession>
<dbReference type="EMBL" id="VFOW01000001">
    <property type="protein sequence ID" value="TQL75775.1"/>
    <property type="molecule type" value="Genomic_DNA"/>
</dbReference>
<keyword evidence="3" id="KW-1185">Reference proteome</keyword>
<feature type="transmembrane region" description="Helical" evidence="1">
    <location>
        <begin position="100"/>
        <end position="120"/>
    </location>
</feature>
<keyword evidence="1" id="KW-0472">Membrane</keyword>
<dbReference type="Proteomes" id="UP000317043">
    <property type="component" value="Unassembled WGS sequence"/>
</dbReference>
<feature type="transmembrane region" description="Helical" evidence="1">
    <location>
        <begin position="201"/>
        <end position="220"/>
    </location>
</feature>
<keyword evidence="1" id="KW-1133">Transmembrane helix</keyword>
<dbReference type="AlphaFoldDB" id="A0A543ATD5"/>
<gene>
    <name evidence="2" type="ORF">FB566_1289</name>
</gene>
<dbReference type="PANTHER" id="PTHR41282">
    <property type="entry name" value="CONSERVED TRANSMEMBRANE PROTEIN-RELATED"/>
    <property type="match status" value="1"/>
</dbReference>
<feature type="transmembrane region" description="Helical" evidence="1">
    <location>
        <begin position="126"/>
        <end position="149"/>
    </location>
</feature>
<sequence>MRSNNTALNQMLQSQSHQHQMAPEYGQYGQMTAPPQVQPMTLDDVVIRTAGLLVLTGVAGAITWTLVPINPGAAQGLMFLGMIISIGAMLASWIGSGKLFANPVVPSLYAAGAGFMLGGISYGYEFAYSGIVIQAVIATFGTFFGMALLFKAKVVRNSPRFTKFMIGAGIGIAGLLLINLVTSLFGMNLGLFNDGSTNVTLIQWAIALFFVGWGAFSFILDFDMVEQSVRYGAPKNQAWVAAFGMVAGLIFLYLSILRLLSYLRQ</sequence>
<organism evidence="2 3">
    <name type="scientific">Stackebrandtia endophytica</name>
    <dbReference type="NCBI Taxonomy" id="1496996"/>
    <lineage>
        <taxon>Bacteria</taxon>
        <taxon>Bacillati</taxon>
        <taxon>Actinomycetota</taxon>
        <taxon>Actinomycetes</taxon>
        <taxon>Glycomycetales</taxon>
        <taxon>Glycomycetaceae</taxon>
        <taxon>Stackebrandtia</taxon>
    </lineage>
</organism>
<evidence type="ECO:0000313" key="3">
    <source>
        <dbReference type="Proteomes" id="UP000317043"/>
    </source>
</evidence>
<dbReference type="RefSeq" id="WP_142036184.1">
    <property type="nucleotide sequence ID" value="NZ_JBHTGS010000001.1"/>
</dbReference>
<dbReference type="InterPro" id="IPR010539">
    <property type="entry name" value="BaxI_1-like"/>
</dbReference>
<reference evidence="2 3" key="1">
    <citation type="submission" date="2019-06" db="EMBL/GenBank/DDBJ databases">
        <title>Sequencing the genomes of 1000 actinobacteria strains.</title>
        <authorList>
            <person name="Klenk H.-P."/>
        </authorList>
    </citation>
    <scope>NUCLEOTIDE SEQUENCE [LARGE SCALE GENOMIC DNA]</scope>
    <source>
        <strain evidence="2 3">DSM 45928</strain>
    </source>
</reference>
<dbReference type="InParanoid" id="A0A543ATD5"/>
<keyword evidence="1" id="KW-0812">Transmembrane</keyword>
<evidence type="ECO:0000313" key="2">
    <source>
        <dbReference type="EMBL" id="TQL75775.1"/>
    </source>
</evidence>
<comment type="caution">
    <text evidence="2">The sequence shown here is derived from an EMBL/GenBank/DDBJ whole genome shotgun (WGS) entry which is preliminary data.</text>
</comment>
<name>A0A543ATD5_9ACTN</name>
<feature type="transmembrane region" description="Helical" evidence="1">
    <location>
        <begin position="73"/>
        <end position="93"/>
    </location>
</feature>
<dbReference type="OrthoDB" id="116480at2"/>
<feature type="transmembrane region" description="Helical" evidence="1">
    <location>
        <begin position="240"/>
        <end position="260"/>
    </location>
</feature>
<feature type="transmembrane region" description="Helical" evidence="1">
    <location>
        <begin position="161"/>
        <end position="181"/>
    </location>
</feature>
<dbReference type="PANTHER" id="PTHR41282:SF1">
    <property type="entry name" value="CONSERVED TRANSMEMBRANE PROTEIN-RELATED"/>
    <property type="match status" value="1"/>
</dbReference>
<feature type="transmembrane region" description="Helical" evidence="1">
    <location>
        <begin position="45"/>
        <end position="67"/>
    </location>
</feature>
<evidence type="ECO:0000256" key="1">
    <source>
        <dbReference type="SAM" id="Phobius"/>
    </source>
</evidence>
<proteinExistence type="predicted"/>